<protein>
    <submittedName>
        <fullName evidence="3">Pilus assembly protein TadG-related protein</fullName>
    </submittedName>
</protein>
<evidence type="ECO:0000256" key="1">
    <source>
        <dbReference type="SAM" id="Phobius"/>
    </source>
</evidence>
<feature type="transmembrane region" description="Helical" evidence="1">
    <location>
        <begin position="43"/>
        <end position="66"/>
    </location>
</feature>
<accession>A0ABV5X236</accession>
<evidence type="ECO:0000313" key="4">
    <source>
        <dbReference type="Proteomes" id="UP001589707"/>
    </source>
</evidence>
<proteinExistence type="predicted"/>
<keyword evidence="1" id="KW-0812">Transmembrane</keyword>
<sequence>MMLRRAMKLERGRIRRLLSRQDRRLGGGRSHRLDGDEGSITPLAIGFTAIGLTLIFLAVVVSDIYLAHRKLYALADSAALSAADSFEPSYRGDGPRIEFSDAEVQARAHDFLRKVPRSDRFQQVRVRGQAVDATNVEVTISTRFRPLALSPFVSDGIPLEASAVSRGGLRLDE</sequence>
<name>A0ABV5X236_9MICO</name>
<organism evidence="3 4">
    <name type="scientific">Brevibacterium otitidis</name>
    <dbReference type="NCBI Taxonomy" id="53364"/>
    <lineage>
        <taxon>Bacteria</taxon>
        <taxon>Bacillati</taxon>
        <taxon>Actinomycetota</taxon>
        <taxon>Actinomycetes</taxon>
        <taxon>Micrococcales</taxon>
        <taxon>Brevibacteriaceae</taxon>
        <taxon>Brevibacterium</taxon>
    </lineage>
</organism>
<dbReference type="InterPro" id="IPR028087">
    <property type="entry name" value="Tad_N"/>
</dbReference>
<evidence type="ECO:0000313" key="3">
    <source>
        <dbReference type="EMBL" id="MFB9776498.1"/>
    </source>
</evidence>
<keyword evidence="1" id="KW-0472">Membrane</keyword>
<evidence type="ECO:0000259" key="2">
    <source>
        <dbReference type="Pfam" id="PF13400"/>
    </source>
</evidence>
<keyword evidence="4" id="KW-1185">Reference proteome</keyword>
<dbReference type="Proteomes" id="UP001589707">
    <property type="component" value="Unassembled WGS sequence"/>
</dbReference>
<reference evidence="3 4" key="1">
    <citation type="submission" date="2024-09" db="EMBL/GenBank/DDBJ databases">
        <authorList>
            <person name="Sun Q."/>
            <person name="Mori K."/>
        </authorList>
    </citation>
    <scope>NUCLEOTIDE SEQUENCE [LARGE SCALE GENOMIC DNA]</scope>
    <source>
        <strain evidence="3 4">JCM 11683</strain>
    </source>
</reference>
<dbReference type="EMBL" id="JBHMAU010000054">
    <property type="protein sequence ID" value="MFB9776498.1"/>
    <property type="molecule type" value="Genomic_DNA"/>
</dbReference>
<dbReference type="Pfam" id="PF13400">
    <property type="entry name" value="Tad"/>
    <property type="match status" value="1"/>
</dbReference>
<comment type="caution">
    <text evidence="3">The sequence shown here is derived from an EMBL/GenBank/DDBJ whole genome shotgun (WGS) entry which is preliminary data.</text>
</comment>
<gene>
    <name evidence="3" type="ORF">ACFFN1_08785</name>
</gene>
<keyword evidence="1" id="KW-1133">Transmembrane helix</keyword>
<feature type="domain" description="Putative Flp pilus-assembly TadG-like N-terminal" evidence="2">
    <location>
        <begin position="38"/>
        <end position="84"/>
    </location>
</feature>
<dbReference type="RefSeq" id="WP_376840313.1">
    <property type="nucleotide sequence ID" value="NZ_JBHMAU010000054.1"/>
</dbReference>